<reference evidence="7 8" key="1">
    <citation type="submission" date="2021-12" db="EMBL/GenBank/DDBJ databases">
        <title>High titer production of polyol ester of fatty acids by Rhodotorula paludigena BS15 towards product separation-free biomass refinery.</title>
        <authorList>
            <person name="Mano J."/>
            <person name="Ono H."/>
            <person name="Tanaka T."/>
            <person name="Naito K."/>
            <person name="Sushida H."/>
            <person name="Ike M."/>
            <person name="Tokuyasu K."/>
            <person name="Kitaoka M."/>
        </authorList>
    </citation>
    <scope>NUCLEOTIDE SEQUENCE [LARGE SCALE GENOMIC DNA]</scope>
    <source>
        <strain evidence="7 8">BS15</strain>
    </source>
</reference>
<evidence type="ECO:0000313" key="8">
    <source>
        <dbReference type="Proteomes" id="UP001342314"/>
    </source>
</evidence>
<feature type="coiled-coil region" evidence="4">
    <location>
        <begin position="466"/>
        <end position="510"/>
    </location>
</feature>
<dbReference type="SUPFAM" id="SSF52540">
    <property type="entry name" value="P-loop containing nucleoside triphosphate hydrolases"/>
    <property type="match status" value="1"/>
</dbReference>
<evidence type="ECO:0000256" key="1">
    <source>
        <dbReference type="ARBA" id="ARBA00010171"/>
    </source>
</evidence>
<comment type="caution">
    <text evidence="7">The sequence shown here is derived from an EMBL/GenBank/DDBJ whole genome shotgun (WGS) entry which is preliminary data.</text>
</comment>
<keyword evidence="3 4" id="KW-0175">Coiled coil</keyword>
<comment type="similarity">
    <text evidence="1">Belongs to the SMC family. SMC5 subfamily.</text>
</comment>
<dbReference type="GO" id="GO:0030915">
    <property type="term" value="C:Smc5-Smc6 complex"/>
    <property type="evidence" value="ECO:0007669"/>
    <property type="project" value="TreeGrafter"/>
</dbReference>
<feature type="compositionally biased region" description="Acidic residues" evidence="5">
    <location>
        <begin position="60"/>
        <end position="72"/>
    </location>
</feature>
<dbReference type="PANTHER" id="PTHR45916">
    <property type="entry name" value="STRUCTURAL MAINTENANCE OF CHROMOSOMES PROTEIN 5"/>
    <property type="match status" value="1"/>
</dbReference>
<keyword evidence="8" id="KW-1185">Reference proteome</keyword>
<evidence type="ECO:0000256" key="4">
    <source>
        <dbReference type="SAM" id="Coils"/>
    </source>
</evidence>
<name>A0AAV5GCI3_9BASI</name>
<dbReference type="InterPro" id="IPR027417">
    <property type="entry name" value="P-loop_NTPase"/>
</dbReference>
<dbReference type="PANTHER" id="PTHR45916:SF1">
    <property type="entry name" value="STRUCTURAL MAINTENANCE OF CHROMOSOMES PROTEIN 5"/>
    <property type="match status" value="1"/>
</dbReference>
<dbReference type="AlphaFoldDB" id="A0AAV5GCI3"/>
<evidence type="ECO:0000313" key="7">
    <source>
        <dbReference type="EMBL" id="GJN87793.1"/>
    </source>
</evidence>
<evidence type="ECO:0000256" key="5">
    <source>
        <dbReference type="SAM" id="MobiDB-lite"/>
    </source>
</evidence>
<dbReference type="GO" id="GO:0005634">
    <property type="term" value="C:nucleus"/>
    <property type="evidence" value="ECO:0007669"/>
    <property type="project" value="TreeGrafter"/>
</dbReference>
<organism evidence="7 8">
    <name type="scientific">Rhodotorula paludigena</name>
    <dbReference type="NCBI Taxonomy" id="86838"/>
    <lineage>
        <taxon>Eukaryota</taxon>
        <taxon>Fungi</taxon>
        <taxon>Dikarya</taxon>
        <taxon>Basidiomycota</taxon>
        <taxon>Pucciniomycotina</taxon>
        <taxon>Microbotryomycetes</taxon>
        <taxon>Sporidiobolales</taxon>
        <taxon>Sporidiobolaceae</taxon>
        <taxon>Rhodotorula</taxon>
    </lineage>
</organism>
<feature type="region of interest" description="Disordered" evidence="5">
    <location>
        <begin position="1"/>
        <end position="97"/>
    </location>
</feature>
<dbReference type="EMBL" id="BQKY01000002">
    <property type="protein sequence ID" value="GJN87793.1"/>
    <property type="molecule type" value="Genomic_DNA"/>
</dbReference>
<dbReference type="Gene3D" id="3.40.50.300">
    <property type="entry name" value="P-loop containing nucleotide triphosphate hydrolases"/>
    <property type="match status" value="2"/>
</dbReference>
<dbReference type="InterPro" id="IPR003395">
    <property type="entry name" value="RecF/RecN/SMC_N"/>
</dbReference>
<feature type="coiled-coil region" evidence="4">
    <location>
        <begin position="338"/>
        <end position="421"/>
    </location>
</feature>
<evidence type="ECO:0000259" key="6">
    <source>
        <dbReference type="Pfam" id="PF02463"/>
    </source>
</evidence>
<feature type="coiled-coil region" evidence="4">
    <location>
        <begin position="752"/>
        <end position="786"/>
    </location>
</feature>
<feature type="coiled-coil region" evidence="4">
    <location>
        <begin position="870"/>
        <end position="995"/>
    </location>
</feature>
<evidence type="ECO:0000256" key="2">
    <source>
        <dbReference type="ARBA" id="ARBA00018687"/>
    </source>
</evidence>
<sequence>MSDSGEDTPMRAVKAERASRARRASASPDEDADDLAPSPKRVRTEAAQRRDKGKQRAQVDDSDEDLEDEGEADGAANGGKDNEEDDGPDERTQLVRHSDGYVTGSIVRIACHSFLTYDSVEFRPGPALNMIIGPNGTGKSTIACAIAIGLGFPAKVLGRSTKLAAYCKNDSNEDTWVELELKGHPGQKNLVVRRHLQRDSEKSTFELDGNEASAKEVGEKMEELQVQVGNLCTFLPQDRVSSFASMAPPELLRETQRAAGNQNLTRWHKLLIAEFKKAKEAETEVERLSGKLKQKQTKQAEAEKEVRAFEQRERLEQDLALVDVLVKFAHYDHVYGEYQHARQDKTLLTNEVSELEEKNRPFRESKAALEAMVKACRAACDGVEKKVQRLLKDADSISEKIEKADSERNRISDQIQDIKKSEADRRKRIEEYAHKIKKLEALVAQEPAEADTTDIDRQIRDKSAERQEVVEQYNQSDQDLKDIENKGAEYKRTERHCEQEIEKLQQVTRQREASMAHFDPHAWTAVQWLRQNTQRFKGKVFEPARLHLGIKREVNGHKLDAKDTNLIDLIEGPIPLGAFNTFLFEYQEDYELFSRLLIDERNRENPGSGLKLNGAELNANATPDDFARNISHEQLTALGFDAWAIDALDGPPAVLAWLCNTHNLHRVPLQIARRPINHQAIEQNRIFARYYTRDGSLSIRFSMYGNRLAQVEQRTLPKAKILGSGVDQNRVDAVTARMNESRAARHALAEDFQRVQSTMRELAEQVKQLEKEREALAAEKKKAHEAHSTWLKGKSRYDALKKSLASEKAKPSADEQRKQLNTKLRALVEKRVRYALELSDLTAKATELQESAIKVHLQALQADSDHRAMDAMVRERNEELEDKKRQLEEVHIRVQALLKEGKKLMQAANEAIETVGDDMRDKINERRALEEPLEKIEEEQAEIQSNLNCMQNVSPLVLEGYNKRKREIAKEKEILDEAVGRLEESQTLIQQTEKKWLPKLERLVSEISEKFTASFDTLGLLGEVRLAKEDDYEKWGIEIMVSFRDRKDDAADVTLHVLSGQRQSGGERALTTVTYLLALAELARAPFALVDEINQGMDQRAERNMHKMLVETTCKADVGQYFLLTPKLLPDLVYHPKMKVLVINVSPWVPGTLSLRGILDRKRKLLQKHRGRAGASGAAGQAVLAN</sequence>
<dbReference type="GO" id="GO:0003697">
    <property type="term" value="F:single-stranded DNA binding"/>
    <property type="evidence" value="ECO:0007669"/>
    <property type="project" value="TreeGrafter"/>
</dbReference>
<feature type="domain" description="RecF/RecN/SMC N-terminal" evidence="6">
    <location>
        <begin position="106"/>
        <end position="1115"/>
    </location>
</feature>
<accession>A0AAV5GCI3</accession>
<feature type="coiled-coil region" evidence="4">
    <location>
        <begin position="278"/>
        <end position="312"/>
    </location>
</feature>
<evidence type="ECO:0000256" key="3">
    <source>
        <dbReference type="ARBA" id="ARBA00023054"/>
    </source>
</evidence>
<dbReference type="Proteomes" id="UP001342314">
    <property type="component" value="Unassembled WGS sequence"/>
</dbReference>
<dbReference type="Pfam" id="PF02463">
    <property type="entry name" value="SMC_N"/>
    <property type="match status" value="1"/>
</dbReference>
<protein>
    <recommendedName>
        <fullName evidence="2">Structural maintenance of chromosomes protein 5</fullName>
    </recommendedName>
</protein>
<gene>
    <name evidence="7" type="ORF">Rhopal_000748-T1</name>
</gene>
<proteinExistence type="inferred from homology"/>
<dbReference type="GO" id="GO:0000724">
    <property type="term" value="P:double-strand break repair via homologous recombination"/>
    <property type="evidence" value="ECO:0007669"/>
    <property type="project" value="TreeGrafter"/>
</dbReference>